<accession>A0A9W4SUH5</accession>
<comment type="caution">
    <text evidence="1">The sequence shown here is derived from an EMBL/GenBank/DDBJ whole genome shotgun (WGS) entry which is preliminary data.</text>
</comment>
<keyword evidence="2" id="KW-1185">Reference proteome</keyword>
<dbReference type="OrthoDB" id="2386466at2759"/>
<sequence>MIDEFKDKYAPNLFDVLLTDLNSKELQQEISERLKISYLSNTLYTELEVVKGDVFDRNLRPFVTIPVERTISSKHCAQITAYLSPQGSHFQEVIFLGQSI</sequence>
<organism evidence="1 2">
    <name type="scientific">Funneliformis geosporum</name>
    <dbReference type="NCBI Taxonomy" id="1117311"/>
    <lineage>
        <taxon>Eukaryota</taxon>
        <taxon>Fungi</taxon>
        <taxon>Fungi incertae sedis</taxon>
        <taxon>Mucoromycota</taxon>
        <taxon>Glomeromycotina</taxon>
        <taxon>Glomeromycetes</taxon>
        <taxon>Glomerales</taxon>
        <taxon>Glomeraceae</taxon>
        <taxon>Funneliformis</taxon>
    </lineage>
</organism>
<proteinExistence type="predicted"/>
<gene>
    <name evidence="1" type="ORF">FWILDA_LOCUS10047</name>
</gene>
<protein>
    <submittedName>
        <fullName evidence="1">4462_t:CDS:1</fullName>
    </submittedName>
</protein>
<evidence type="ECO:0000313" key="2">
    <source>
        <dbReference type="Proteomes" id="UP001153678"/>
    </source>
</evidence>
<reference evidence="1" key="1">
    <citation type="submission" date="2022-08" db="EMBL/GenBank/DDBJ databases">
        <authorList>
            <person name="Kallberg Y."/>
            <person name="Tangrot J."/>
            <person name="Rosling A."/>
        </authorList>
    </citation>
    <scope>NUCLEOTIDE SEQUENCE</scope>
    <source>
        <strain evidence="1">Wild A</strain>
    </source>
</reference>
<evidence type="ECO:0000313" key="1">
    <source>
        <dbReference type="EMBL" id="CAI2181361.1"/>
    </source>
</evidence>
<name>A0A9W4SUH5_9GLOM</name>
<dbReference type="Proteomes" id="UP001153678">
    <property type="component" value="Unassembled WGS sequence"/>
</dbReference>
<dbReference type="EMBL" id="CAMKVN010002496">
    <property type="protein sequence ID" value="CAI2181361.1"/>
    <property type="molecule type" value="Genomic_DNA"/>
</dbReference>
<dbReference type="AlphaFoldDB" id="A0A9W4SUH5"/>